<dbReference type="SUPFAM" id="SSF54909">
    <property type="entry name" value="Dimeric alpha+beta barrel"/>
    <property type="match status" value="1"/>
</dbReference>
<proteinExistence type="inferred from homology"/>
<sequence>MDFMIHLDGSRVYELPAEERDEVVKREHAHAHELMAAGVLKHIWRLPGQRGNVGIWSATDADALEQVLAALPIRPHADIKVTPLATHPLTLEAAADPA</sequence>
<evidence type="ECO:0000313" key="11">
    <source>
        <dbReference type="Proteomes" id="UP001595855"/>
    </source>
</evidence>
<dbReference type="PIRSF" id="PIRSF001486">
    <property type="entry name" value="CatC"/>
    <property type="match status" value="1"/>
</dbReference>
<protein>
    <recommendedName>
        <fullName evidence="5 8">Muconolactone Delta-isomerase</fullName>
        <shortName evidence="8">MIase</shortName>
        <ecNumber evidence="5 8">5.3.3.4</ecNumber>
    </recommendedName>
</protein>
<dbReference type="Proteomes" id="UP001595855">
    <property type="component" value="Unassembled WGS sequence"/>
</dbReference>
<dbReference type="Gene3D" id="3.30.70.1060">
    <property type="entry name" value="Dimeric alpha+beta barrel"/>
    <property type="match status" value="1"/>
</dbReference>
<dbReference type="InterPro" id="IPR003464">
    <property type="entry name" value="Muconolactone_d_Isoase"/>
</dbReference>
<evidence type="ECO:0000256" key="3">
    <source>
        <dbReference type="ARBA" id="ARBA00010882"/>
    </source>
</evidence>
<comment type="caution">
    <text evidence="10">The sequence shown here is derived from an EMBL/GenBank/DDBJ whole genome shotgun (WGS) entry which is preliminary data.</text>
</comment>
<dbReference type="Pfam" id="PF02426">
    <property type="entry name" value="MIase"/>
    <property type="match status" value="1"/>
</dbReference>
<name>A0ABV9X841_9ACTN</name>
<organism evidence="10 11">
    <name type="scientific">Streptomyces lienomycini</name>
    <dbReference type="NCBI Taxonomy" id="284035"/>
    <lineage>
        <taxon>Bacteria</taxon>
        <taxon>Bacillati</taxon>
        <taxon>Actinomycetota</taxon>
        <taxon>Actinomycetes</taxon>
        <taxon>Kitasatosporales</taxon>
        <taxon>Streptomycetaceae</taxon>
        <taxon>Streptomyces</taxon>
    </lineage>
</organism>
<dbReference type="InterPro" id="IPR026029">
    <property type="entry name" value="MLI_dom"/>
</dbReference>
<evidence type="ECO:0000313" key="10">
    <source>
        <dbReference type="EMBL" id="MFC5020346.1"/>
    </source>
</evidence>
<evidence type="ECO:0000256" key="4">
    <source>
        <dbReference type="ARBA" id="ARBA00011365"/>
    </source>
</evidence>
<evidence type="ECO:0000259" key="9">
    <source>
        <dbReference type="Pfam" id="PF02426"/>
    </source>
</evidence>
<accession>A0ABV9X841</accession>
<gene>
    <name evidence="10" type="ORF">ACFPRC_36645</name>
</gene>
<comment type="pathway">
    <text evidence="2 8">Aromatic compound metabolism; beta-ketoadipate pathway; 5-oxo-4,5-dihydro-2-furylacetate from catechol: step 3/3.</text>
</comment>
<dbReference type="InterPro" id="IPR011008">
    <property type="entry name" value="Dimeric_a/b-barrel"/>
</dbReference>
<keyword evidence="6 8" id="KW-0058">Aromatic hydrocarbons catabolism</keyword>
<evidence type="ECO:0000256" key="2">
    <source>
        <dbReference type="ARBA" id="ARBA00005193"/>
    </source>
</evidence>
<comment type="catalytic activity">
    <reaction evidence="1 8">
        <text>(S)-muconolactone = (4,5-dihydro-5-oxofuran-2-yl)-acetate</text>
        <dbReference type="Rhea" id="RHEA:12348"/>
        <dbReference type="ChEBI" id="CHEBI:58425"/>
        <dbReference type="ChEBI" id="CHEBI:58736"/>
        <dbReference type="EC" id="5.3.3.4"/>
    </reaction>
</comment>
<dbReference type="EMBL" id="JBHSJO010000003">
    <property type="protein sequence ID" value="MFC5020346.1"/>
    <property type="molecule type" value="Genomic_DNA"/>
</dbReference>
<keyword evidence="7 8" id="KW-0413">Isomerase</keyword>
<comment type="similarity">
    <text evidence="3 8">Belongs to the muconolactone Delta-isomerase family.</text>
</comment>
<keyword evidence="11" id="KW-1185">Reference proteome</keyword>
<feature type="domain" description="Muconolactone isomerase" evidence="9">
    <location>
        <begin position="1"/>
        <end position="88"/>
    </location>
</feature>
<reference evidence="11" key="1">
    <citation type="journal article" date="2019" name="Int. J. Syst. Evol. Microbiol.">
        <title>The Global Catalogue of Microorganisms (GCM) 10K type strain sequencing project: providing services to taxonomists for standard genome sequencing and annotation.</title>
        <authorList>
            <consortium name="The Broad Institute Genomics Platform"/>
            <consortium name="The Broad Institute Genome Sequencing Center for Infectious Disease"/>
            <person name="Wu L."/>
            <person name="Ma J."/>
        </authorList>
    </citation>
    <scope>NUCLEOTIDE SEQUENCE [LARGE SCALE GENOMIC DNA]</scope>
    <source>
        <strain evidence="11">CGMCC 4.1542</strain>
    </source>
</reference>
<evidence type="ECO:0000256" key="7">
    <source>
        <dbReference type="ARBA" id="ARBA00023235"/>
    </source>
</evidence>
<dbReference type="EC" id="5.3.3.4" evidence="5 8"/>
<evidence type="ECO:0000256" key="5">
    <source>
        <dbReference type="ARBA" id="ARBA00012070"/>
    </source>
</evidence>
<evidence type="ECO:0000256" key="8">
    <source>
        <dbReference type="PIRNR" id="PIRNR001486"/>
    </source>
</evidence>
<evidence type="ECO:0000256" key="1">
    <source>
        <dbReference type="ARBA" id="ARBA00001739"/>
    </source>
</evidence>
<evidence type="ECO:0000256" key="6">
    <source>
        <dbReference type="ARBA" id="ARBA00022797"/>
    </source>
</evidence>
<comment type="subunit">
    <text evidence="4">Homodecamer.</text>
</comment>
<dbReference type="RefSeq" id="WP_328662002.1">
    <property type="nucleotide sequence ID" value="NZ_BAAATN010000022.1"/>
</dbReference>